<feature type="compositionally biased region" description="Basic and acidic residues" evidence="1">
    <location>
        <begin position="68"/>
        <end position="77"/>
    </location>
</feature>
<evidence type="ECO:0000313" key="2">
    <source>
        <dbReference type="EMBL" id="KNC24380.1"/>
    </source>
</evidence>
<protein>
    <submittedName>
        <fullName evidence="2">Uncharacterized protein</fullName>
    </submittedName>
</protein>
<organism evidence="2 3">
    <name type="scientific">Lucilia cuprina</name>
    <name type="common">Green bottle fly</name>
    <name type="synonym">Australian sheep blowfly</name>
    <dbReference type="NCBI Taxonomy" id="7375"/>
    <lineage>
        <taxon>Eukaryota</taxon>
        <taxon>Metazoa</taxon>
        <taxon>Ecdysozoa</taxon>
        <taxon>Arthropoda</taxon>
        <taxon>Hexapoda</taxon>
        <taxon>Insecta</taxon>
        <taxon>Pterygota</taxon>
        <taxon>Neoptera</taxon>
        <taxon>Endopterygota</taxon>
        <taxon>Diptera</taxon>
        <taxon>Brachycera</taxon>
        <taxon>Muscomorpha</taxon>
        <taxon>Oestroidea</taxon>
        <taxon>Calliphoridae</taxon>
        <taxon>Luciliinae</taxon>
        <taxon>Lucilia</taxon>
    </lineage>
</organism>
<dbReference type="Proteomes" id="UP000037069">
    <property type="component" value="Unassembled WGS sequence"/>
</dbReference>
<comment type="caution">
    <text evidence="2">The sequence shown here is derived from an EMBL/GenBank/DDBJ whole genome shotgun (WGS) entry which is preliminary data.</text>
</comment>
<gene>
    <name evidence="2" type="ORF">FF38_14055</name>
</gene>
<sequence length="77" mass="8764">MGVPVQTSRMKPYVTRPLSLSVHLVRHLETRHSQRRALISLTPPTTSEVEIQSRSRSGRPFLLRITSKSREATPSRT</sequence>
<proteinExistence type="predicted"/>
<dbReference type="AlphaFoldDB" id="A0A0L0BWI3"/>
<keyword evidence="3" id="KW-1185">Reference proteome</keyword>
<evidence type="ECO:0000256" key="1">
    <source>
        <dbReference type="SAM" id="MobiDB-lite"/>
    </source>
</evidence>
<name>A0A0L0BWI3_LUCCU</name>
<dbReference type="EMBL" id="JRES01001241">
    <property type="protein sequence ID" value="KNC24380.1"/>
    <property type="molecule type" value="Genomic_DNA"/>
</dbReference>
<feature type="region of interest" description="Disordered" evidence="1">
    <location>
        <begin position="49"/>
        <end position="77"/>
    </location>
</feature>
<reference evidence="2 3" key="1">
    <citation type="journal article" date="2015" name="Nat. Commun.">
        <title>Lucilia cuprina genome unlocks parasitic fly biology to underpin future interventions.</title>
        <authorList>
            <person name="Anstead C.A."/>
            <person name="Korhonen P.K."/>
            <person name="Young N.D."/>
            <person name="Hall R.S."/>
            <person name="Jex A.R."/>
            <person name="Murali S.C."/>
            <person name="Hughes D.S."/>
            <person name="Lee S.F."/>
            <person name="Perry T."/>
            <person name="Stroehlein A.J."/>
            <person name="Ansell B.R."/>
            <person name="Breugelmans B."/>
            <person name="Hofmann A."/>
            <person name="Qu J."/>
            <person name="Dugan S."/>
            <person name="Lee S.L."/>
            <person name="Chao H."/>
            <person name="Dinh H."/>
            <person name="Han Y."/>
            <person name="Doddapaneni H.V."/>
            <person name="Worley K.C."/>
            <person name="Muzny D.M."/>
            <person name="Ioannidis P."/>
            <person name="Waterhouse R.M."/>
            <person name="Zdobnov E.M."/>
            <person name="James P.J."/>
            <person name="Bagnall N.H."/>
            <person name="Kotze A.C."/>
            <person name="Gibbs R.A."/>
            <person name="Richards S."/>
            <person name="Batterham P."/>
            <person name="Gasser R.B."/>
        </authorList>
    </citation>
    <scope>NUCLEOTIDE SEQUENCE [LARGE SCALE GENOMIC DNA]</scope>
    <source>
        <strain evidence="2 3">LS</strain>
        <tissue evidence="2">Full body</tissue>
    </source>
</reference>
<evidence type="ECO:0000313" key="3">
    <source>
        <dbReference type="Proteomes" id="UP000037069"/>
    </source>
</evidence>
<accession>A0A0L0BWI3</accession>